<dbReference type="InterPro" id="IPR027417">
    <property type="entry name" value="P-loop_NTPase"/>
</dbReference>
<feature type="binding site" evidence="9">
    <location>
        <begin position="189"/>
        <end position="194"/>
    </location>
    <ligand>
        <name>CTP</name>
        <dbReference type="ChEBI" id="CHEBI:37563"/>
        <note>allosteric inhibitor</note>
    </ligand>
</feature>
<feature type="binding site" evidence="9">
    <location>
        <begin position="189"/>
        <end position="194"/>
    </location>
    <ligand>
        <name>UTP</name>
        <dbReference type="ChEBI" id="CHEBI:46398"/>
    </ligand>
</feature>
<comment type="similarity">
    <text evidence="2 9">Belongs to the CTP synthase family.</text>
</comment>
<keyword evidence="4 9" id="KW-0547">Nucleotide-binding</keyword>
<feature type="domain" description="CTP synthase N-terminal" evidence="11">
    <location>
        <begin position="3"/>
        <end position="268"/>
    </location>
</feature>
<dbReference type="EMBL" id="CP095043">
    <property type="protein sequence ID" value="UOQ61878.1"/>
    <property type="molecule type" value="Genomic_DNA"/>
</dbReference>
<feature type="binding site" evidence="9">
    <location>
        <position position="225"/>
    </location>
    <ligand>
        <name>UTP</name>
        <dbReference type="ChEBI" id="CHEBI:46398"/>
    </ligand>
</feature>
<feature type="region of interest" description="Amidoligase domain" evidence="9">
    <location>
        <begin position="1"/>
        <end position="268"/>
    </location>
</feature>
<comment type="subunit">
    <text evidence="9">Homotetramer.</text>
</comment>
<feature type="binding site" evidence="9">
    <location>
        <position position="243"/>
    </location>
    <ligand>
        <name>ATP</name>
        <dbReference type="ChEBI" id="CHEBI:30616"/>
    </ligand>
</feature>
<feature type="binding site" evidence="9">
    <location>
        <position position="409"/>
    </location>
    <ligand>
        <name>L-glutamine</name>
        <dbReference type="ChEBI" id="CHEBI:58359"/>
    </ligand>
</feature>
<keyword evidence="13" id="KW-1185">Reference proteome</keyword>
<dbReference type="PANTHER" id="PTHR11550">
    <property type="entry name" value="CTP SYNTHASE"/>
    <property type="match status" value="1"/>
</dbReference>
<keyword evidence="7 9" id="KW-0665">Pyrimidine biosynthesis</keyword>
<comment type="function">
    <text evidence="9">Catalyzes the ATP-dependent amination of UTP to CTP with either L-glutamine or ammonia as the source of nitrogen. Regulates intracellular CTP levels through interactions with the four ribonucleotide triphosphates.</text>
</comment>
<comment type="activity regulation">
    <text evidence="9">Allosterically activated by GTP, when glutamine is the substrate; GTP has no effect on the reaction when ammonia is the substrate. The allosteric effector GTP functions by stabilizing the protein conformation that binds the tetrahedral intermediate(s) formed during glutamine hydrolysis. Inhibited by the product CTP, via allosteric rather than competitive inhibition.</text>
</comment>
<evidence type="ECO:0000256" key="8">
    <source>
        <dbReference type="ARBA" id="ARBA00047781"/>
    </source>
</evidence>
<comment type="catalytic activity">
    <reaction evidence="9">
        <text>L-glutamine + H2O = L-glutamate + NH4(+)</text>
        <dbReference type="Rhea" id="RHEA:15889"/>
        <dbReference type="ChEBI" id="CHEBI:15377"/>
        <dbReference type="ChEBI" id="CHEBI:28938"/>
        <dbReference type="ChEBI" id="CHEBI:29985"/>
        <dbReference type="ChEBI" id="CHEBI:58359"/>
    </reaction>
</comment>
<comment type="pathway">
    <text evidence="1 9">Pyrimidine metabolism; CTP biosynthesis via de novo pathway; CTP from UDP: step 2/2.</text>
</comment>
<feature type="binding site" evidence="9">
    <location>
        <position position="225"/>
    </location>
    <ligand>
        <name>CTP</name>
        <dbReference type="ChEBI" id="CHEBI:37563"/>
        <note>allosteric inhibitor</note>
    </ligand>
</feature>
<evidence type="ECO:0000259" key="11">
    <source>
        <dbReference type="Pfam" id="PF06418"/>
    </source>
</evidence>
<proteinExistence type="inferred from homology"/>
<evidence type="ECO:0000256" key="9">
    <source>
        <dbReference type="HAMAP-Rule" id="MF_01227"/>
    </source>
</evidence>
<feature type="active site" evidence="9">
    <location>
        <position position="518"/>
    </location>
</feature>
<feature type="active site" description="Nucleophile; for glutamine hydrolysis" evidence="9">
    <location>
        <position position="385"/>
    </location>
</feature>
<dbReference type="Proteomes" id="UP000831775">
    <property type="component" value="Chromosome"/>
</dbReference>
<evidence type="ECO:0000259" key="10">
    <source>
        <dbReference type="Pfam" id="PF00117"/>
    </source>
</evidence>
<comment type="caution">
    <text evidence="9">Lacks conserved residue(s) required for the propagation of feature annotation.</text>
</comment>
<dbReference type="SUPFAM" id="SSF52540">
    <property type="entry name" value="P-loop containing nucleoside triphosphate hydrolases"/>
    <property type="match status" value="1"/>
</dbReference>
<dbReference type="NCBIfam" id="TIGR00337">
    <property type="entry name" value="PyrG"/>
    <property type="match status" value="1"/>
</dbReference>
<dbReference type="GO" id="GO:0003883">
    <property type="term" value="F:CTP synthase activity"/>
    <property type="evidence" value="ECO:0007669"/>
    <property type="project" value="UniProtKB-EC"/>
</dbReference>
<name>A0ABY4G009_9MICO</name>
<reference evidence="12 13" key="1">
    <citation type="submission" date="2022-04" db="EMBL/GenBank/DDBJ databases">
        <title>Leucobacter sp. isolated from rhizosphere of onion.</title>
        <authorList>
            <person name="Won M."/>
            <person name="Lee C.-M."/>
            <person name="Woen H.-Y."/>
            <person name="Kwon S.-W."/>
        </authorList>
    </citation>
    <scope>NUCLEOTIDE SEQUENCE [LARGE SCALE GENOMIC DNA]</scope>
    <source>
        <strain evidence="12 13">H25R-14</strain>
    </source>
</reference>
<dbReference type="InterPro" id="IPR029062">
    <property type="entry name" value="Class_I_gatase-like"/>
</dbReference>
<evidence type="ECO:0000256" key="5">
    <source>
        <dbReference type="ARBA" id="ARBA00022840"/>
    </source>
</evidence>
<comment type="miscellaneous">
    <text evidence="9">CTPSs have evolved a hybrid strategy for distinguishing between UTP and CTP. The overlapping regions of the product feedback inhibitory and substrate sites recognize a common feature in both compounds, the triphosphate moiety. To differentiate isosteric substrate and product pyrimidine rings, an additional pocket far from the expected kinase/ligase catalytic site, specifically recognizes the cytosine and ribose portions of the product inhibitor.</text>
</comment>
<dbReference type="PROSITE" id="PS51273">
    <property type="entry name" value="GATASE_TYPE_1"/>
    <property type="match status" value="1"/>
</dbReference>
<organism evidence="12 13">
    <name type="scientific">Leucobacter rhizosphaerae</name>
    <dbReference type="NCBI Taxonomy" id="2932245"/>
    <lineage>
        <taxon>Bacteria</taxon>
        <taxon>Bacillati</taxon>
        <taxon>Actinomycetota</taxon>
        <taxon>Actinomycetes</taxon>
        <taxon>Micrococcales</taxon>
        <taxon>Microbacteriaceae</taxon>
        <taxon>Leucobacter</taxon>
    </lineage>
</organism>
<sequence length="558" mass="60109">MTKHIFVTGGVVSSLGKGLTAASLGNLLTARGLRVVMQKLDPYLNVDPGTMNPFQHGEVFVTDDGAETDLDIGHYERFLGINLSQAANVTTGQIYSTVIAKERRGEYLGDTVQVIPHITNEIRRRMRLQASESPQPDVIITEVGGTVGDIESQPFLESARQVRHELGRNNVFFVHVSLVPFMGASGEQKTKPTQHSVAALRSIGIQPDALVLRSDRPVTSDNLRKIALMCDVDEDAVVNAIDVPSIYDLPQLLNEQGLDRTIIDHLGLADRAGDVDWTGWQPVLDAVHHPKGEVTLALVGKYIDLPDAYLSVTEALRAGGFAHSTKVNLKWVASDDCETPEGALEALGNVDGICVPGGFGIRGIEGKLGALRFARENAIPTLGLCLGLQCMVIEYARNVAGLEGASSTEFDPDTAVPVIATMAEQVEIIDGGDLGGTMRLGLYEAALAEGSLAASLYGAPTSSERHRHRYEVNNRYRDAIGEAGLSFSGTSPDGSLVEYVELPTTVHPFYIATQAHPELRSRPGHPHPLFAGLVGAAIDRREATRLFDVDDSGDELRD</sequence>
<keyword evidence="9" id="KW-0479">Metal-binding</keyword>
<accession>A0ABY4G009</accession>
<dbReference type="EC" id="6.3.4.2" evidence="9"/>
<dbReference type="Pfam" id="PF00117">
    <property type="entry name" value="GATase"/>
    <property type="match status" value="1"/>
</dbReference>
<feature type="binding site" evidence="9">
    <location>
        <position position="71"/>
    </location>
    <ligand>
        <name>Mg(2+)</name>
        <dbReference type="ChEBI" id="CHEBI:18420"/>
    </ligand>
</feature>
<dbReference type="CDD" id="cd01746">
    <property type="entry name" value="GATase1_CTP_Synthase"/>
    <property type="match status" value="1"/>
</dbReference>
<feature type="binding site" evidence="9">
    <location>
        <position position="358"/>
    </location>
    <ligand>
        <name>L-glutamine</name>
        <dbReference type="ChEBI" id="CHEBI:58359"/>
    </ligand>
</feature>
<keyword evidence="9" id="KW-0460">Magnesium</keyword>
<dbReference type="HAMAP" id="MF_01227">
    <property type="entry name" value="PyrG"/>
    <property type="match status" value="1"/>
</dbReference>
<feature type="binding site" evidence="9">
    <location>
        <position position="71"/>
    </location>
    <ligand>
        <name>ATP</name>
        <dbReference type="ChEBI" id="CHEBI:30616"/>
    </ligand>
</feature>
<evidence type="ECO:0000256" key="4">
    <source>
        <dbReference type="ARBA" id="ARBA00022741"/>
    </source>
</evidence>
<dbReference type="NCBIfam" id="NF003792">
    <property type="entry name" value="PRK05380.1"/>
    <property type="match status" value="1"/>
</dbReference>
<comment type="catalytic activity">
    <reaction evidence="8 9">
        <text>UTP + L-glutamine + ATP + H2O = CTP + L-glutamate + ADP + phosphate + 2 H(+)</text>
        <dbReference type="Rhea" id="RHEA:26426"/>
        <dbReference type="ChEBI" id="CHEBI:15377"/>
        <dbReference type="ChEBI" id="CHEBI:15378"/>
        <dbReference type="ChEBI" id="CHEBI:29985"/>
        <dbReference type="ChEBI" id="CHEBI:30616"/>
        <dbReference type="ChEBI" id="CHEBI:37563"/>
        <dbReference type="ChEBI" id="CHEBI:43474"/>
        <dbReference type="ChEBI" id="CHEBI:46398"/>
        <dbReference type="ChEBI" id="CHEBI:58359"/>
        <dbReference type="ChEBI" id="CHEBI:456216"/>
        <dbReference type="EC" id="6.3.4.2"/>
    </reaction>
</comment>
<feature type="binding site" evidence="9">
    <location>
        <begin position="14"/>
        <end position="19"/>
    </location>
    <ligand>
        <name>ATP</name>
        <dbReference type="ChEBI" id="CHEBI:30616"/>
    </ligand>
</feature>
<evidence type="ECO:0000256" key="3">
    <source>
        <dbReference type="ARBA" id="ARBA00022598"/>
    </source>
</evidence>
<evidence type="ECO:0000256" key="1">
    <source>
        <dbReference type="ARBA" id="ARBA00005171"/>
    </source>
</evidence>
<keyword evidence="5 9" id="KW-0067">ATP-binding</keyword>
<protein>
    <recommendedName>
        <fullName evidence="9">CTP synthase</fullName>
        <ecNumber evidence="9">6.3.4.2</ecNumber>
    </recommendedName>
    <alternativeName>
        <fullName evidence="9">Cytidine 5'-triphosphate synthase</fullName>
    </alternativeName>
    <alternativeName>
        <fullName evidence="9">Cytidine triphosphate synthetase</fullName>
        <shortName evidence="9">CTP synthetase</shortName>
        <shortName evidence="9">CTPS</shortName>
    </alternativeName>
    <alternativeName>
        <fullName evidence="9">UTP--ammonia ligase</fullName>
    </alternativeName>
</protein>
<dbReference type="Gene3D" id="3.40.50.880">
    <property type="match status" value="1"/>
</dbReference>
<feature type="binding site" evidence="9">
    <location>
        <position position="13"/>
    </location>
    <ligand>
        <name>UTP</name>
        <dbReference type="ChEBI" id="CHEBI:46398"/>
    </ligand>
</feature>
<evidence type="ECO:0000313" key="12">
    <source>
        <dbReference type="EMBL" id="UOQ61878.1"/>
    </source>
</evidence>
<dbReference type="InterPro" id="IPR033828">
    <property type="entry name" value="GATase1_CTP_Synthase"/>
</dbReference>
<feature type="binding site" evidence="9">
    <location>
        <begin position="149"/>
        <end position="151"/>
    </location>
    <ligand>
        <name>CTP</name>
        <dbReference type="ChEBI" id="CHEBI:37563"/>
        <note>allosteric inhibitor</note>
    </ligand>
</feature>
<dbReference type="InterPro" id="IPR017926">
    <property type="entry name" value="GATASE"/>
</dbReference>
<dbReference type="InterPro" id="IPR004468">
    <property type="entry name" value="CTP_synthase"/>
</dbReference>
<keyword evidence="6 9" id="KW-0315">Glutamine amidotransferase</keyword>
<feature type="domain" description="Glutamine amidotransferase" evidence="10">
    <location>
        <begin position="305"/>
        <end position="534"/>
    </location>
</feature>
<gene>
    <name evidence="9" type="primary">pyrG</name>
    <name evidence="12" type="ORF">MUN76_06240</name>
</gene>
<dbReference type="InterPro" id="IPR017456">
    <property type="entry name" value="CTP_synthase_N"/>
</dbReference>
<evidence type="ECO:0000256" key="7">
    <source>
        <dbReference type="ARBA" id="ARBA00022975"/>
    </source>
</evidence>
<dbReference type="Gene3D" id="3.40.50.300">
    <property type="entry name" value="P-loop containing nucleotide triphosphate hydrolases"/>
    <property type="match status" value="1"/>
</dbReference>
<dbReference type="Pfam" id="PF06418">
    <property type="entry name" value="CTP_synth_N"/>
    <property type="match status" value="1"/>
</dbReference>
<comment type="catalytic activity">
    <reaction evidence="9">
        <text>UTP + NH4(+) + ATP = CTP + ADP + phosphate + 2 H(+)</text>
        <dbReference type="Rhea" id="RHEA:16597"/>
        <dbReference type="ChEBI" id="CHEBI:15378"/>
        <dbReference type="ChEBI" id="CHEBI:28938"/>
        <dbReference type="ChEBI" id="CHEBI:30616"/>
        <dbReference type="ChEBI" id="CHEBI:37563"/>
        <dbReference type="ChEBI" id="CHEBI:43474"/>
        <dbReference type="ChEBI" id="CHEBI:46398"/>
        <dbReference type="ChEBI" id="CHEBI:456216"/>
    </reaction>
</comment>
<feature type="binding site" evidence="9">
    <location>
        <position position="13"/>
    </location>
    <ligand>
        <name>CTP</name>
        <dbReference type="ChEBI" id="CHEBI:37563"/>
        <note>allosteric inhibitor</note>
    </ligand>
</feature>
<evidence type="ECO:0000256" key="6">
    <source>
        <dbReference type="ARBA" id="ARBA00022962"/>
    </source>
</evidence>
<dbReference type="SUPFAM" id="SSF52317">
    <property type="entry name" value="Class I glutamine amidotransferase-like"/>
    <property type="match status" value="1"/>
</dbReference>
<dbReference type="CDD" id="cd03113">
    <property type="entry name" value="CTPS_N"/>
    <property type="match status" value="1"/>
</dbReference>
<dbReference type="PANTHER" id="PTHR11550:SF0">
    <property type="entry name" value="CTP SYNTHASE-RELATED"/>
    <property type="match status" value="1"/>
</dbReference>
<feature type="binding site" evidence="9">
    <location>
        <position position="469"/>
    </location>
    <ligand>
        <name>L-glutamine</name>
        <dbReference type="ChEBI" id="CHEBI:58359"/>
    </ligand>
</feature>
<evidence type="ECO:0000313" key="13">
    <source>
        <dbReference type="Proteomes" id="UP000831775"/>
    </source>
</evidence>
<keyword evidence="3 9" id="KW-0436">Ligase</keyword>
<feature type="binding site" evidence="9">
    <location>
        <position position="142"/>
    </location>
    <ligand>
        <name>Mg(2+)</name>
        <dbReference type="ChEBI" id="CHEBI:18420"/>
    </ligand>
</feature>
<feature type="active site" evidence="9">
    <location>
        <position position="516"/>
    </location>
</feature>
<feature type="binding site" evidence="9">
    <location>
        <begin position="386"/>
        <end position="389"/>
    </location>
    <ligand>
        <name>L-glutamine</name>
        <dbReference type="ChEBI" id="CHEBI:58359"/>
    </ligand>
</feature>
<evidence type="ECO:0000256" key="2">
    <source>
        <dbReference type="ARBA" id="ARBA00007533"/>
    </source>
</evidence>